<sequence length="179" mass="20196">MLHDKFQFTSKFVRNVKCEDNATEICKWLHARDKEKKPMPKFIIENPCSAPTLGDAVGAILVFKPISWPSKFNASESEAPSYAVVPKNLPGSVNTSSDQKRIPVEIEEQDLLQLILRAGKAVRISSSGSHKVYFDTRVDLDSFLKHRAKFDYAELPVDECKFLSRKRFSCHGEGHLASN</sequence>
<name>A0AA88HAW7_ARTSF</name>
<comment type="caution">
    <text evidence="1">The sequence shown here is derived from an EMBL/GenBank/DDBJ whole genome shotgun (WGS) entry which is preliminary data.</text>
</comment>
<keyword evidence="2" id="KW-1185">Reference proteome</keyword>
<protein>
    <submittedName>
        <fullName evidence="1">Uncharacterized protein</fullName>
    </submittedName>
</protein>
<evidence type="ECO:0000313" key="1">
    <source>
        <dbReference type="EMBL" id="KAK2704091.1"/>
    </source>
</evidence>
<dbReference type="Proteomes" id="UP001187531">
    <property type="component" value="Unassembled WGS sequence"/>
</dbReference>
<accession>A0AA88HAW7</accession>
<organism evidence="1 2">
    <name type="scientific">Artemia franciscana</name>
    <name type="common">Brine shrimp</name>
    <name type="synonym">Artemia sanfranciscana</name>
    <dbReference type="NCBI Taxonomy" id="6661"/>
    <lineage>
        <taxon>Eukaryota</taxon>
        <taxon>Metazoa</taxon>
        <taxon>Ecdysozoa</taxon>
        <taxon>Arthropoda</taxon>
        <taxon>Crustacea</taxon>
        <taxon>Branchiopoda</taxon>
        <taxon>Anostraca</taxon>
        <taxon>Artemiidae</taxon>
        <taxon>Artemia</taxon>
    </lineage>
</organism>
<dbReference type="AlphaFoldDB" id="A0AA88HAW7"/>
<dbReference type="EMBL" id="JAVRJZ010000034">
    <property type="protein sequence ID" value="KAK2704091.1"/>
    <property type="molecule type" value="Genomic_DNA"/>
</dbReference>
<reference evidence="1" key="1">
    <citation type="submission" date="2023-07" db="EMBL/GenBank/DDBJ databases">
        <title>Chromosome-level genome assembly of Artemia franciscana.</title>
        <authorList>
            <person name="Jo E."/>
        </authorList>
    </citation>
    <scope>NUCLEOTIDE SEQUENCE</scope>
    <source>
        <tissue evidence="1">Whole body</tissue>
    </source>
</reference>
<evidence type="ECO:0000313" key="2">
    <source>
        <dbReference type="Proteomes" id="UP001187531"/>
    </source>
</evidence>
<proteinExistence type="predicted"/>
<gene>
    <name evidence="1" type="ORF">QYM36_017601</name>
</gene>